<accession>A0A8K0XM27</accession>
<keyword evidence="2" id="KW-1185">Reference proteome</keyword>
<protein>
    <submittedName>
        <fullName evidence="1">Uncharacterized protein</fullName>
    </submittedName>
</protein>
<evidence type="ECO:0000313" key="1">
    <source>
        <dbReference type="EMBL" id="KAH8092507.1"/>
    </source>
</evidence>
<proteinExistence type="predicted"/>
<reference evidence="1" key="1">
    <citation type="journal article" date="2021" name="New Phytol.">
        <title>Evolutionary innovations through gain and loss of genes in the ectomycorrhizal Boletales.</title>
        <authorList>
            <person name="Wu G."/>
            <person name="Miyauchi S."/>
            <person name="Morin E."/>
            <person name="Kuo A."/>
            <person name="Drula E."/>
            <person name="Varga T."/>
            <person name="Kohler A."/>
            <person name="Feng B."/>
            <person name="Cao Y."/>
            <person name="Lipzen A."/>
            <person name="Daum C."/>
            <person name="Hundley H."/>
            <person name="Pangilinan J."/>
            <person name="Johnson J."/>
            <person name="Barry K."/>
            <person name="LaButti K."/>
            <person name="Ng V."/>
            <person name="Ahrendt S."/>
            <person name="Min B."/>
            <person name="Choi I.G."/>
            <person name="Park H."/>
            <person name="Plett J.M."/>
            <person name="Magnuson J."/>
            <person name="Spatafora J.W."/>
            <person name="Nagy L.G."/>
            <person name="Henrissat B."/>
            <person name="Grigoriev I.V."/>
            <person name="Yang Z.L."/>
            <person name="Xu J."/>
            <person name="Martin F.M."/>
        </authorList>
    </citation>
    <scope>NUCLEOTIDE SEQUENCE</scope>
    <source>
        <strain evidence="1">KKN 215</strain>
    </source>
</reference>
<dbReference type="AlphaFoldDB" id="A0A8K0XM27"/>
<name>A0A8K0XM27_9AGAR</name>
<comment type="caution">
    <text evidence="1">The sequence shown here is derived from an EMBL/GenBank/DDBJ whole genome shotgun (WGS) entry which is preliminary data.</text>
</comment>
<dbReference type="EMBL" id="JAEVFJ010000032">
    <property type="protein sequence ID" value="KAH8092507.1"/>
    <property type="molecule type" value="Genomic_DNA"/>
</dbReference>
<gene>
    <name evidence="1" type="ORF">BXZ70DRAFT_457401</name>
</gene>
<organism evidence="1 2">
    <name type="scientific">Cristinia sonorae</name>
    <dbReference type="NCBI Taxonomy" id="1940300"/>
    <lineage>
        <taxon>Eukaryota</taxon>
        <taxon>Fungi</taxon>
        <taxon>Dikarya</taxon>
        <taxon>Basidiomycota</taxon>
        <taxon>Agaricomycotina</taxon>
        <taxon>Agaricomycetes</taxon>
        <taxon>Agaricomycetidae</taxon>
        <taxon>Agaricales</taxon>
        <taxon>Pleurotineae</taxon>
        <taxon>Stephanosporaceae</taxon>
        <taxon>Cristinia</taxon>
    </lineage>
</organism>
<dbReference type="OrthoDB" id="2757544at2759"/>
<sequence>MGGIKNCSHMHEQHVCDSPVRPHTFPDELVEEILICAWVYSTWSSPKSRWLLYQKTLRICRQWNAIIRSVVDKYRFLESLADFQLYSHLDYLRSKHCDTLSLPFKYLRIPYNDMAISYSDGFQLGSYLNRCSELEISPMYDGKLWALCRLLSFAAKPHLRSLSVAFENWAAYPFSDKTAWEETVSRAVVTLPSVTSLSITCTNTKNTQWIYRNILDFKSALIPFPNLTHLRTNVPVTIGLVTEYLQKLVILTLDIPPLYFKNLRGTSLLNWGLVTALRNRAFQPKKVVIESGPLKPSGWDRLAETCQVMNVELVHEVKYAETYQQPSRIDGVTESARYLEAASLRFKELPVGDSAAVTECVDRYISRYHTEACTTDTHSSEAPLIFVMVRC</sequence>
<evidence type="ECO:0000313" key="2">
    <source>
        <dbReference type="Proteomes" id="UP000813824"/>
    </source>
</evidence>
<dbReference type="Proteomes" id="UP000813824">
    <property type="component" value="Unassembled WGS sequence"/>
</dbReference>